<evidence type="ECO:0000313" key="2">
    <source>
        <dbReference type="Proteomes" id="UP000223907"/>
    </source>
</evidence>
<accession>A0A219MHM1</accession>
<keyword evidence="1" id="KW-0540">Nuclease</keyword>
<dbReference type="Pfam" id="PF02945">
    <property type="entry name" value="Endonuclease_7"/>
    <property type="match status" value="1"/>
</dbReference>
<keyword evidence="1" id="KW-0255">Endonuclease</keyword>
<sequence>MSITRKLGRSQLRPWVIRTLREQGGVCLLCKKPIDLAVKGEAVADHNHISGHLRGVLHRSCNAALGKMEHAVGRWGCKSMQYEDMIPWIAAALEYYGQPEHPFLYPTHKTADELRIQRNAKERVRRAERKARATVRNSHATTEQD</sequence>
<reference evidence="1 2" key="1">
    <citation type="submission" date="2015-07" db="EMBL/GenBank/DDBJ databases">
        <title>Bateriophages against Dickeya spp. of Phalaenopsis orchids.</title>
        <authorList>
            <person name="Dreo T."/>
            <person name="Naglic T."/>
            <person name="Alic S."/>
            <person name="Peterka M."/>
            <person name="Ravnikar M."/>
        </authorList>
    </citation>
    <scope>NUCLEOTIDE SEQUENCE [LARGE SCALE GENOMIC DNA]</scope>
</reference>
<proteinExistence type="predicted"/>
<organism evidence="1 2">
    <name type="scientific">Dickeya phage BF25/12</name>
    <dbReference type="NCBI Taxonomy" id="1698708"/>
    <lineage>
        <taxon>Viruses</taxon>
        <taxon>Duplodnaviria</taxon>
        <taxon>Heunggongvirae</taxon>
        <taxon>Uroviricota</taxon>
        <taxon>Caudoviricetes</taxon>
        <taxon>Autographivirales</taxon>
        <taxon>Autoscriptoviridae</taxon>
        <taxon>Corkvirinae</taxon>
        <taxon>Stompvirus</taxon>
        <taxon>Stompvirus BF2512</taxon>
    </lineage>
</organism>
<dbReference type="EMBL" id="KT240186">
    <property type="protein sequence ID" value="ALA46489.1"/>
    <property type="molecule type" value="Genomic_DNA"/>
</dbReference>
<gene>
    <name evidence="1" type="ORF">BF2512_32</name>
</gene>
<evidence type="ECO:0000313" key="1">
    <source>
        <dbReference type="EMBL" id="ALA46489.1"/>
    </source>
</evidence>
<dbReference type="Gene3D" id="3.40.1800.10">
    <property type="entry name" value="His-Me finger endonucleases"/>
    <property type="match status" value="1"/>
</dbReference>
<name>A0A219MHM1_9CAUD</name>
<keyword evidence="2" id="KW-1185">Reference proteome</keyword>
<dbReference type="GO" id="GO:0004519">
    <property type="term" value="F:endonuclease activity"/>
    <property type="evidence" value="ECO:0007669"/>
    <property type="project" value="UniProtKB-KW"/>
</dbReference>
<keyword evidence="1" id="KW-0378">Hydrolase</keyword>
<dbReference type="Proteomes" id="UP000223907">
    <property type="component" value="Segment"/>
</dbReference>
<dbReference type="InterPro" id="IPR038563">
    <property type="entry name" value="Endonuclease_7_sf"/>
</dbReference>
<dbReference type="SUPFAM" id="SSF54060">
    <property type="entry name" value="His-Me finger endonucleases"/>
    <property type="match status" value="1"/>
</dbReference>
<dbReference type="InterPro" id="IPR004211">
    <property type="entry name" value="Endonuclease_7"/>
</dbReference>
<dbReference type="InterPro" id="IPR044925">
    <property type="entry name" value="His-Me_finger_sf"/>
</dbReference>
<protein>
    <submittedName>
        <fullName evidence="1">Putative DNA endonuclease</fullName>
    </submittedName>
</protein>